<accession>A0ABZ2YTF1</accession>
<gene>
    <name evidence="4" type="primary">ssb</name>
    <name evidence="4" type="ORF">WJU16_07400</name>
</gene>
<protein>
    <recommendedName>
        <fullName evidence="2 3">Single-stranded DNA-binding protein</fullName>
    </recommendedName>
</protein>
<evidence type="ECO:0000256" key="3">
    <source>
        <dbReference type="RuleBase" id="RU000524"/>
    </source>
</evidence>
<dbReference type="RefSeq" id="WP_341837684.1">
    <property type="nucleotide sequence ID" value="NZ_CP149822.1"/>
</dbReference>
<keyword evidence="5" id="KW-1185">Reference proteome</keyword>
<evidence type="ECO:0000256" key="2">
    <source>
        <dbReference type="PIRNR" id="PIRNR002070"/>
    </source>
</evidence>
<dbReference type="InterPro" id="IPR000424">
    <property type="entry name" value="Primosome_PriB/ssb"/>
</dbReference>
<reference evidence="5" key="1">
    <citation type="submission" date="2024-03" db="EMBL/GenBank/DDBJ databases">
        <title>Chitinophaga horti sp. nov., isolated from garden soil.</title>
        <authorList>
            <person name="Lee D.S."/>
            <person name="Han D.M."/>
            <person name="Baek J.H."/>
            <person name="Choi D.G."/>
            <person name="Jeon J.H."/>
            <person name="Jeon C.O."/>
        </authorList>
    </citation>
    <scope>NUCLEOTIDE SEQUENCE [LARGE SCALE GENOMIC DNA]</scope>
    <source>
        <strain evidence="5">GPA1</strain>
    </source>
</reference>
<dbReference type="NCBIfam" id="TIGR00621">
    <property type="entry name" value="ssb"/>
    <property type="match status" value="1"/>
</dbReference>
<proteinExistence type="predicted"/>
<evidence type="ECO:0000313" key="5">
    <source>
        <dbReference type="Proteomes" id="UP001485459"/>
    </source>
</evidence>
<evidence type="ECO:0000313" key="4">
    <source>
        <dbReference type="EMBL" id="WZN42857.1"/>
    </source>
</evidence>
<dbReference type="InterPro" id="IPR011344">
    <property type="entry name" value="ssDNA-bd"/>
</dbReference>
<dbReference type="Gene3D" id="2.40.50.140">
    <property type="entry name" value="Nucleic acid-binding proteins"/>
    <property type="match status" value="1"/>
</dbReference>
<dbReference type="Proteomes" id="UP001485459">
    <property type="component" value="Chromosome"/>
</dbReference>
<dbReference type="Pfam" id="PF00436">
    <property type="entry name" value="SSB"/>
    <property type="match status" value="1"/>
</dbReference>
<dbReference type="SUPFAM" id="SSF50249">
    <property type="entry name" value="Nucleic acid-binding proteins"/>
    <property type="match status" value="1"/>
</dbReference>
<dbReference type="InterPro" id="IPR012340">
    <property type="entry name" value="NA-bd_OB-fold"/>
</dbReference>
<evidence type="ECO:0000256" key="1">
    <source>
        <dbReference type="ARBA" id="ARBA00023125"/>
    </source>
</evidence>
<dbReference type="EMBL" id="CP149822">
    <property type="protein sequence ID" value="WZN42857.1"/>
    <property type="molecule type" value="Genomic_DNA"/>
</dbReference>
<name>A0ABZ2YTF1_9BACT</name>
<dbReference type="GO" id="GO:0003677">
    <property type="term" value="F:DNA binding"/>
    <property type="evidence" value="ECO:0007669"/>
    <property type="project" value="UniProtKB-KW"/>
</dbReference>
<dbReference type="PROSITE" id="PS50935">
    <property type="entry name" value="SSB"/>
    <property type="match status" value="1"/>
</dbReference>
<sequence>MIKIQLIGHLGKNAVLHDVNGKQVLNFSVAHNERFKNAQGVTQERTIWAECALWAPNAVGAYLLQGTYVFVEGVPFLDLYTSQSGAPACALKVRVTNVQLLSHGPRPEGKTQDEGVVEGSAHLAGVPEDVTEELPF</sequence>
<organism evidence="4 5">
    <name type="scientific">Chitinophaga pollutisoli</name>
    <dbReference type="NCBI Taxonomy" id="3133966"/>
    <lineage>
        <taxon>Bacteria</taxon>
        <taxon>Pseudomonadati</taxon>
        <taxon>Bacteroidota</taxon>
        <taxon>Chitinophagia</taxon>
        <taxon>Chitinophagales</taxon>
        <taxon>Chitinophagaceae</taxon>
        <taxon>Chitinophaga</taxon>
    </lineage>
</organism>
<dbReference type="PIRSF" id="PIRSF002070">
    <property type="entry name" value="SSB"/>
    <property type="match status" value="1"/>
</dbReference>
<keyword evidence="1 2" id="KW-0238">DNA-binding</keyword>